<keyword evidence="2" id="KW-1133">Transmembrane helix</keyword>
<comment type="caution">
    <text evidence="4">The sequence shown here is derived from an EMBL/GenBank/DDBJ whole genome shotgun (WGS) entry which is preliminary data.</text>
</comment>
<evidence type="ECO:0000256" key="1">
    <source>
        <dbReference type="SAM" id="MobiDB-lite"/>
    </source>
</evidence>
<protein>
    <recommendedName>
        <fullName evidence="6">GH16 domain-containing protein</fullName>
    </recommendedName>
</protein>
<feature type="transmembrane region" description="Helical" evidence="2">
    <location>
        <begin position="817"/>
        <end position="838"/>
    </location>
</feature>
<dbReference type="CDD" id="cd00413">
    <property type="entry name" value="Glyco_hydrolase_16"/>
    <property type="match status" value="1"/>
</dbReference>
<reference evidence="4" key="1">
    <citation type="submission" date="2023-04" db="EMBL/GenBank/DDBJ databases">
        <title>Black Yeasts Isolated from many extreme environments.</title>
        <authorList>
            <person name="Coleine C."/>
            <person name="Stajich J.E."/>
            <person name="Selbmann L."/>
        </authorList>
    </citation>
    <scope>NUCLEOTIDE SEQUENCE</scope>
    <source>
        <strain evidence="4">CCFEE 5312</strain>
    </source>
</reference>
<dbReference type="Proteomes" id="UP001271007">
    <property type="component" value="Unassembled WGS sequence"/>
</dbReference>
<keyword evidence="3" id="KW-0732">Signal</keyword>
<proteinExistence type="predicted"/>
<feature type="transmembrane region" description="Helical" evidence="2">
    <location>
        <begin position="579"/>
        <end position="598"/>
    </location>
</feature>
<name>A0AAJ0D5C4_9PEZI</name>
<dbReference type="EMBL" id="JAWDJX010000113">
    <property type="protein sequence ID" value="KAK3046135.1"/>
    <property type="molecule type" value="Genomic_DNA"/>
</dbReference>
<feature type="transmembrane region" description="Helical" evidence="2">
    <location>
        <begin position="741"/>
        <end position="762"/>
    </location>
</feature>
<dbReference type="SUPFAM" id="SSF49899">
    <property type="entry name" value="Concanavalin A-like lectins/glucanases"/>
    <property type="match status" value="1"/>
</dbReference>
<evidence type="ECO:0000313" key="5">
    <source>
        <dbReference type="Proteomes" id="UP001271007"/>
    </source>
</evidence>
<keyword evidence="2" id="KW-0472">Membrane</keyword>
<organism evidence="4 5">
    <name type="scientific">Extremus antarcticus</name>
    <dbReference type="NCBI Taxonomy" id="702011"/>
    <lineage>
        <taxon>Eukaryota</taxon>
        <taxon>Fungi</taxon>
        <taxon>Dikarya</taxon>
        <taxon>Ascomycota</taxon>
        <taxon>Pezizomycotina</taxon>
        <taxon>Dothideomycetes</taxon>
        <taxon>Dothideomycetidae</taxon>
        <taxon>Mycosphaerellales</taxon>
        <taxon>Extremaceae</taxon>
        <taxon>Extremus</taxon>
    </lineage>
</organism>
<dbReference type="Gene3D" id="2.60.120.200">
    <property type="match status" value="1"/>
</dbReference>
<feature type="transmembrane region" description="Helical" evidence="2">
    <location>
        <begin position="669"/>
        <end position="688"/>
    </location>
</feature>
<feature type="transmembrane region" description="Helical" evidence="2">
    <location>
        <begin position="329"/>
        <end position="349"/>
    </location>
</feature>
<feature type="transmembrane region" description="Helical" evidence="2">
    <location>
        <begin position="913"/>
        <end position="936"/>
    </location>
</feature>
<accession>A0AAJ0D5C4</accession>
<dbReference type="PANTHER" id="PTHR38121:SF2">
    <property type="entry name" value="ACYLTRANSFERASE 3 DOMAIN-CONTAINING PROTEIN"/>
    <property type="match status" value="1"/>
</dbReference>
<sequence>MSLSRLSFVFSLAISLSAALNPILPEHCPCGYVDHTYDRLFTDAIIVYFNETQTIDPHLFVTQSFEDKKEKGWESIFRRGASPSNVGVGDTSNLQLFVDRYTPNHLVNGSGLRTVRQDIQYGSFRASMRSPSRGVGGSALSLVLKYNASESLELDTLNMDSPQLARLTNLVNGELPVEDNTVSYTALKAGLGSAPSVDLWDFVDYRMDWTDYDVAFWANTILTRQVGPSNRTLPGLPQPFYLSHWSTGDSSYMQGPPAVRSEANVAWIRTFFNSSLMTAQEHQDFDSRCQQWMACSMEDARLRGSTPYGQQATVRFERPPRNQQLRIPAAWLAGICSCFGVFVLANSCVRTVPSALQKAGRVVQRNKTSKLDATPSHPHSAPPPSRPSYESERGLVDPAEPDEMITQSIVPYTGQSTPYFLEPYTPGSGTPWRRSDLTLTSNNFSGMTDARSRPVSIAPLYLDFKSQIWNTSNSRLSALGHGEAATNKGEVEAVATISEMITGDEIMPVDPGFGTVRTADVGELCPVNEKVKLWRNGKDMVVQSSEERPPGDDMGTLTTLPPVLEGLAMPLRSQRKTDYLAGLVALACVSISFRYFLLTFWPFVAMGFGNPKHYPWENWAYIFIGGYFSTPLWFGPFFITSSRFLSARYLQEGDLADVAKNMLLRGPRLIIPVAIVAILEYFFISLGLTDNLDWLPSISWSTWPFVMPQGNFGSFVNNIIELAYFIPNGAPDIVNYYCAGVLWTIPVQLQLSYIVLLAVVMIRQMKTAWKRCGYYTCCVILGWYARSWSACFWMGLLLTDLDITHDWNEWARSRPRVLYPVLAAATVVAIGSPLLLVFDIPSWFMINENDIHPDVLSGLPLGNTPGGGYPAYYEPSLAILLFSTSIQIIADLSTWVQKFLSIRPLRWMRPHIMTVYLVHGFIFWSLGSWLCIILSMTEVVPYWANLLITLLCCYGVIAIVAVLLTPLVEFTTRSCIKNIWRWASEEPVPKIPTTGKFGKALILDRSSTVEPAREA</sequence>
<evidence type="ECO:0000256" key="2">
    <source>
        <dbReference type="SAM" id="Phobius"/>
    </source>
</evidence>
<feature type="chain" id="PRO_5042459179" description="GH16 domain-containing protein" evidence="3">
    <location>
        <begin position="20"/>
        <end position="1015"/>
    </location>
</feature>
<feature type="transmembrane region" description="Helical" evidence="2">
    <location>
        <begin position="942"/>
        <end position="964"/>
    </location>
</feature>
<keyword evidence="2" id="KW-0812">Transmembrane</keyword>
<feature type="region of interest" description="Disordered" evidence="1">
    <location>
        <begin position="363"/>
        <end position="395"/>
    </location>
</feature>
<evidence type="ECO:0000256" key="3">
    <source>
        <dbReference type="SAM" id="SignalP"/>
    </source>
</evidence>
<keyword evidence="5" id="KW-1185">Reference proteome</keyword>
<dbReference type="InterPro" id="IPR013320">
    <property type="entry name" value="ConA-like_dom_sf"/>
</dbReference>
<dbReference type="PANTHER" id="PTHR38121">
    <property type="entry name" value="GH16 DOMAIN-CONTAINING PROTEIN"/>
    <property type="match status" value="1"/>
</dbReference>
<feature type="signal peptide" evidence="3">
    <location>
        <begin position="1"/>
        <end position="19"/>
    </location>
</feature>
<evidence type="ECO:0000313" key="4">
    <source>
        <dbReference type="EMBL" id="KAK3046135.1"/>
    </source>
</evidence>
<feature type="transmembrane region" description="Helical" evidence="2">
    <location>
        <begin position="774"/>
        <end position="797"/>
    </location>
</feature>
<gene>
    <name evidence="4" type="ORF">LTR09_012361</name>
</gene>
<dbReference type="AlphaFoldDB" id="A0AAJ0D5C4"/>
<feature type="transmembrane region" description="Helical" evidence="2">
    <location>
        <begin position="618"/>
        <end position="639"/>
    </location>
</feature>
<evidence type="ECO:0008006" key="6">
    <source>
        <dbReference type="Google" id="ProtNLM"/>
    </source>
</evidence>